<dbReference type="InterPro" id="IPR041127">
    <property type="entry name" value="PET_hydrolase/cutinase-like"/>
</dbReference>
<organism evidence="6 7">
    <name type="scientific">Petropleomorpha daqingensis</name>
    <dbReference type="NCBI Taxonomy" id="2026353"/>
    <lineage>
        <taxon>Bacteria</taxon>
        <taxon>Bacillati</taxon>
        <taxon>Actinomycetota</taxon>
        <taxon>Actinomycetes</taxon>
        <taxon>Geodermatophilales</taxon>
        <taxon>Geodermatophilaceae</taxon>
        <taxon>Petropleomorpha</taxon>
    </lineage>
</organism>
<dbReference type="InterPro" id="IPR029058">
    <property type="entry name" value="AB_hydrolase_fold"/>
</dbReference>
<sequence>MSGYDPFAPGPFEVAATTVELPDRARGRTLRCELWEPAGPAGPLVVYSHHAGGTGRVACFLTRHLASHGYRVAAVDHSETSVPELQPRAGETPTERAARVEAIVGSRVPDVRLVLDRLASDAAGLVGHSLGGWTVLAAPDDDPRVGAVVAHAPGGSRHPVPGVVAAPLRFTRAVPTLVLAAEDDEPVPLDDVLDVFGRIPGPRRLAVLEAAGHQHFADEIEPGTATPEEPQAFVRGLTLAHLDAYLRGIAAAHAVLERSATARFPRPSHSARQETGGGCAPGRLP</sequence>
<feature type="region of interest" description="Disordered" evidence="4">
    <location>
        <begin position="263"/>
        <end position="285"/>
    </location>
</feature>
<keyword evidence="7" id="KW-1185">Reference proteome</keyword>
<evidence type="ECO:0000259" key="5">
    <source>
        <dbReference type="Pfam" id="PF12740"/>
    </source>
</evidence>
<dbReference type="SUPFAM" id="SSF53474">
    <property type="entry name" value="alpha/beta-Hydrolases"/>
    <property type="match status" value="1"/>
</dbReference>
<gene>
    <name evidence="6" type="ORF">GGQ55_003213</name>
</gene>
<dbReference type="GO" id="GO:0003847">
    <property type="term" value="F:1-alkyl-2-acetylglycerophosphocholine esterase activity"/>
    <property type="evidence" value="ECO:0007669"/>
    <property type="project" value="TreeGrafter"/>
</dbReference>
<feature type="domain" description="PET hydrolase/cutinase-like" evidence="5">
    <location>
        <begin position="60"/>
        <end position="216"/>
    </location>
</feature>
<dbReference type="Proteomes" id="UP000541969">
    <property type="component" value="Unassembled WGS sequence"/>
</dbReference>
<dbReference type="PANTHER" id="PTHR10272:SF0">
    <property type="entry name" value="PLATELET-ACTIVATING FACTOR ACETYLHYDROLASE"/>
    <property type="match status" value="1"/>
</dbReference>
<dbReference type="EMBL" id="JACBZT010000001">
    <property type="protein sequence ID" value="NYJ06935.1"/>
    <property type="molecule type" value="Genomic_DNA"/>
</dbReference>
<keyword evidence="3" id="KW-0443">Lipid metabolism</keyword>
<dbReference type="AlphaFoldDB" id="A0A853CG46"/>
<name>A0A853CG46_9ACTN</name>
<evidence type="ECO:0000256" key="2">
    <source>
        <dbReference type="ARBA" id="ARBA00022963"/>
    </source>
</evidence>
<proteinExistence type="predicted"/>
<dbReference type="PANTHER" id="PTHR10272">
    <property type="entry name" value="PLATELET-ACTIVATING FACTOR ACETYLHYDROLASE"/>
    <property type="match status" value="1"/>
</dbReference>
<feature type="compositionally biased region" description="Gly residues" evidence="4">
    <location>
        <begin position="275"/>
        <end position="285"/>
    </location>
</feature>
<dbReference type="Pfam" id="PF12740">
    <property type="entry name" value="PETase"/>
    <property type="match status" value="1"/>
</dbReference>
<reference evidence="6 7" key="1">
    <citation type="submission" date="2020-07" db="EMBL/GenBank/DDBJ databases">
        <title>Sequencing the genomes of 1000 actinobacteria strains.</title>
        <authorList>
            <person name="Klenk H.-P."/>
        </authorList>
    </citation>
    <scope>NUCLEOTIDE SEQUENCE [LARGE SCALE GENOMIC DNA]</scope>
    <source>
        <strain evidence="6 7">DSM 104001</strain>
    </source>
</reference>
<protein>
    <submittedName>
        <fullName evidence="6">Putative dienelactone hydrolase</fullName>
    </submittedName>
</protein>
<evidence type="ECO:0000313" key="6">
    <source>
        <dbReference type="EMBL" id="NYJ06935.1"/>
    </source>
</evidence>
<accession>A0A853CG46</accession>
<evidence type="ECO:0000256" key="3">
    <source>
        <dbReference type="ARBA" id="ARBA00023098"/>
    </source>
</evidence>
<evidence type="ECO:0000313" key="7">
    <source>
        <dbReference type="Proteomes" id="UP000541969"/>
    </source>
</evidence>
<dbReference type="RefSeq" id="WP_179718402.1">
    <property type="nucleotide sequence ID" value="NZ_JACBZT010000001.1"/>
</dbReference>
<dbReference type="Gene3D" id="3.40.50.1820">
    <property type="entry name" value="alpha/beta hydrolase"/>
    <property type="match status" value="1"/>
</dbReference>
<evidence type="ECO:0000256" key="1">
    <source>
        <dbReference type="ARBA" id="ARBA00022801"/>
    </source>
</evidence>
<comment type="caution">
    <text evidence="6">The sequence shown here is derived from an EMBL/GenBank/DDBJ whole genome shotgun (WGS) entry which is preliminary data.</text>
</comment>
<dbReference type="GO" id="GO:0016042">
    <property type="term" value="P:lipid catabolic process"/>
    <property type="evidence" value="ECO:0007669"/>
    <property type="project" value="UniProtKB-KW"/>
</dbReference>
<keyword evidence="2" id="KW-0442">Lipid degradation</keyword>
<evidence type="ECO:0000256" key="4">
    <source>
        <dbReference type="SAM" id="MobiDB-lite"/>
    </source>
</evidence>
<keyword evidence="1 6" id="KW-0378">Hydrolase</keyword>